<reference evidence="2 3" key="1">
    <citation type="journal article" date="2019" name="Nat. Ecol. Evol.">
        <title>Megaphylogeny resolves global patterns of mushroom evolution.</title>
        <authorList>
            <person name="Varga T."/>
            <person name="Krizsan K."/>
            <person name="Foldi C."/>
            <person name="Dima B."/>
            <person name="Sanchez-Garcia M."/>
            <person name="Sanchez-Ramirez S."/>
            <person name="Szollosi G.J."/>
            <person name="Szarkandi J.G."/>
            <person name="Papp V."/>
            <person name="Albert L."/>
            <person name="Andreopoulos W."/>
            <person name="Angelini C."/>
            <person name="Antonin V."/>
            <person name="Barry K.W."/>
            <person name="Bougher N.L."/>
            <person name="Buchanan P."/>
            <person name="Buyck B."/>
            <person name="Bense V."/>
            <person name="Catcheside P."/>
            <person name="Chovatia M."/>
            <person name="Cooper J."/>
            <person name="Damon W."/>
            <person name="Desjardin D."/>
            <person name="Finy P."/>
            <person name="Geml J."/>
            <person name="Haridas S."/>
            <person name="Hughes K."/>
            <person name="Justo A."/>
            <person name="Karasinski D."/>
            <person name="Kautmanova I."/>
            <person name="Kiss B."/>
            <person name="Kocsube S."/>
            <person name="Kotiranta H."/>
            <person name="LaButti K.M."/>
            <person name="Lechner B.E."/>
            <person name="Liimatainen K."/>
            <person name="Lipzen A."/>
            <person name="Lukacs Z."/>
            <person name="Mihaltcheva S."/>
            <person name="Morgado L.N."/>
            <person name="Niskanen T."/>
            <person name="Noordeloos M.E."/>
            <person name="Ohm R.A."/>
            <person name="Ortiz-Santana B."/>
            <person name="Ovrebo C."/>
            <person name="Racz N."/>
            <person name="Riley R."/>
            <person name="Savchenko A."/>
            <person name="Shiryaev A."/>
            <person name="Soop K."/>
            <person name="Spirin V."/>
            <person name="Szebenyi C."/>
            <person name="Tomsovsky M."/>
            <person name="Tulloss R.E."/>
            <person name="Uehling J."/>
            <person name="Grigoriev I.V."/>
            <person name="Vagvolgyi C."/>
            <person name="Papp T."/>
            <person name="Martin F.M."/>
            <person name="Miettinen O."/>
            <person name="Hibbett D.S."/>
            <person name="Nagy L.G."/>
        </authorList>
    </citation>
    <scope>NUCLEOTIDE SEQUENCE [LARGE SCALE GENOMIC DNA]</scope>
    <source>
        <strain evidence="2 3">CBS 166.37</strain>
    </source>
</reference>
<dbReference type="EMBL" id="ML213594">
    <property type="protein sequence ID" value="TFK41563.1"/>
    <property type="molecule type" value="Genomic_DNA"/>
</dbReference>
<feature type="compositionally biased region" description="Basic residues" evidence="1">
    <location>
        <begin position="650"/>
        <end position="661"/>
    </location>
</feature>
<proteinExistence type="predicted"/>
<organism evidence="2 3">
    <name type="scientific">Crucibulum laeve</name>
    <dbReference type="NCBI Taxonomy" id="68775"/>
    <lineage>
        <taxon>Eukaryota</taxon>
        <taxon>Fungi</taxon>
        <taxon>Dikarya</taxon>
        <taxon>Basidiomycota</taxon>
        <taxon>Agaricomycotina</taxon>
        <taxon>Agaricomycetes</taxon>
        <taxon>Agaricomycetidae</taxon>
        <taxon>Agaricales</taxon>
        <taxon>Agaricineae</taxon>
        <taxon>Nidulariaceae</taxon>
        <taxon>Crucibulum</taxon>
    </lineage>
</organism>
<evidence type="ECO:0000313" key="3">
    <source>
        <dbReference type="Proteomes" id="UP000308652"/>
    </source>
</evidence>
<dbReference type="Proteomes" id="UP000308652">
    <property type="component" value="Unassembled WGS sequence"/>
</dbReference>
<dbReference type="AlphaFoldDB" id="A0A5C3MA09"/>
<feature type="compositionally biased region" description="Basic and acidic residues" evidence="1">
    <location>
        <begin position="662"/>
        <end position="671"/>
    </location>
</feature>
<feature type="compositionally biased region" description="Polar residues" evidence="1">
    <location>
        <begin position="239"/>
        <end position="270"/>
    </location>
</feature>
<evidence type="ECO:0000256" key="1">
    <source>
        <dbReference type="SAM" id="MobiDB-lite"/>
    </source>
</evidence>
<evidence type="ECO:0000313" key="2">
    <source>
        <dbReference type="EMBL" id="TFK41563.1"/>
    </source>
</evidence>
<feature type="region of interest" description="Disordered" evidence="1">
    <location>
        <begin position="212"/>
        <end position="270"/>
    </location>
</feature>
<feature type="compositionally biased region" description="Polar residues" evidence="1">
    <location>
        <begin position="214"/>
        <end position="231"/>
    </location>
</feature>
<keyword evidence="3" id="KW-1185">Reference proteome</keyword>
<feature type="region of interest" description="Disordered" evidence="1">
    <location>
        <begin position="650"/>
        <end position="671"/>
    </location>
</feature>
<name>A0A5C3MA09_9AGAR</name>
<gene>
    <name evidence="2" type="ORF">BDQ12DRAFT_663625</name>
</gene>
<protein>
    <submittedName>
        <fullName evidence="2">Uncharacterized protein</fullName>
    </submittedName>
</protein>
<accession>A0A5C3MA09</accession>
<sequence>MTTVGVHSLCAPPYEVRYGLVNTSIHATHHVTTGRARKRDERWYSNMRRMGQEDGMVTQGGHQWLHTLFDDAAKHYKWLHFHQHYHYLQQLLLITSHPAEPWKSATITVVSSCKHNTSDADASVQPAVKKGRTMEASKEEVVIGKTNKGAGAGIDGKKKQQGSRKVFNHLLANAFRTEQVLVTEGTTIAPPKHIHVAVSSLLTAAPSSEVAVTCQHQSDQPQTDSEDSTGTNKEDDAISNVSTEDGSNGSGNGTDAISTDKSSSTNDDMITELGTGNNIISTNKGSSISDATSGLSNGNVIISADGSSGNINDATSGPGNNNSSINNKAKDLLNVDIAMNSAIGSPPKELELQGASQITDQEDIAANTFLEHVKGCVRLYISSLEPSYVEPSQLKPMTFVKIYLHTFIKPILQKLSHLYESIKAENTWIYIQEEKDTSWRLLGSFENAMEDNNGVTWIKSDDMYILNVLCSSYDSSDSSGLNSLATSGLHSTVSRSHSVVSGHTQVSEMTKEEKAIAEMQLVIDQLDIPEEVTFCIKKGGLHLAYKKWDAIQEYRIWFTGFKEVMLNQQSTVTKKLKKHRRSMGAYGELQQEAQYGSIKKVSSAIPSKYNGDEAPSDLITWGVEKLQYNFADLQLFLNNQGTLDAEQARKNLKYRSKRQKKDTKNDSKAESSKKKNRLYVWKLYEYRLCLVQFSLGP</sequence>